<dbReference type="InterPro" id="IPR006806">
    <property type="entry name" value="NDUFA5"/>
</dbReference>
<dbReference type="AlphaFoldDB" id="A0A2T0FIP2"/>
<keyword evidence="4" id="KW-0679">Respiratory chain</keyword>
<evidence type="ECO:0000256" key="7">
    <source>
        <dbReference type="ARBA" id="ARBA00023128"/>
    </source>
</evidence>
<comment type="caution">
    <text evidence="9">The sequence shown here is derived from an EMBL/GenBank/DDBJ whole genome shotgun (WGS) entry which is preliminary data.</text>
</comment>
<keyword evidence="3" id="KW-0813">Transport</keyword>
<keyword evidence="9" id="KW-0830">Ubiquinone</keyword>
<proteinExistence type="inferred from homology"/>
<dbReference type="GO" id="GO:0005743">
    <property type="term" value="C:mitochondrial inner membrane"/>
    <property type="evidence" value="ECO:0007669"/>
    <property type="project" value="UniProtKB-SubCell"/>
</dbReference>
<keyword evidence="7" id="KW-0496">Mitochondrion</keyword>
<evidence type="ECO:0000256" key="5">
    <source>
        <dbReference type="ARBA" id="ARBA00022792"/>
    </source>
</evidence>
<evidence type="ECO:0000313" key="10">
    <source>
        <dbReference type="Proteomes" id="UP000238350"/>
    </source>
</evidence>
<evidence type="ECO:0000256" key="8">
    <source>
        <dbReference type="ARBA" id="ARBA00023136"/>
    </source>
</evidence>
<evidence type="ECO:0000313" key="9">
    <source>
        <dbReference type="EMBL" id="PRT54871.1"/>
    </source>
</evidence>
<protein>
    <submittedName>
        <fullName evidence="9">Putative NADH dehydrogenase [ubiquinone] 1 alpha subcomplex subunit 5</fullName>
    </submittedName>
</protein>
<dbReference type="RefSeq" id="XP_024664816.1">
    <property type="nucleotide sequence ID" value="XM_024809048.1"/>
</dbReference>
<reference evidence="9 10" key="1">
    <citation type="submission" date="2017-04" db="EMBL/GenBank/DDBJ databases">
        <title>Genome sequencing of [Candida] sorbophila.</title>
        <authorList>
            <person name="Ahn J.O."/>
        </authorList>
    </citation>
    <scope>NUCLEOTIDE SEQUENCE [LARGE SCALE GENOMIC DNA]</scope>
    <source>
        <strain evidence="9 10">DS02</strain>
    </source>
</reference>
<name>A0A2T0FIP2_9ASCO</name>
<keyword evidence="10" id="KW-1185">Reference proteome</keyword>
<dbReference type="STRING" id="45607.A0A2T0FIP2"/>
<keyword evidence="8" id="KW-0472">Membrane</keyword>
<dbReference type="PANTHER" id="PTHR12653:SF0">
    <property type="entry name" value="NADH DEHYDROGENASE [UBIQUINONE] 1 ALPHA SUBCOMPLEX SUBUNIT 5"/>
    <property type="match status" value="1"/>
</dbReference>
<dbReference type="Pfam" id="PF04716">
    <property type="entry name" value="ETC_C1_NDUFA5"/>
    <property type="match status" value="1"/>
</dbReference>
<dbReference type="Proteomes" id="UP000238350">
    <property type="component" value="Unassembled WGS sequence"/>
</dbReference>
<evidence type="ECO:0000256" key="3">
    <source>
        <dbReference type="ARBA" id="ARBA00022448"/>
    </source>
</evidence>
<organism evidence="9 10">
    <name type="scientific">Wickerhamiella sorbophila</name>
    <dbReference type="NCBI Taxonomy" id="45607"/>
    <lineage>
        <taxon>Eukaryota</taxon>
        <taxon>Fungi</taxon>
        <taxon>Dikarya</taxon>
        <taxon>Ascomycota</taxon>
        <taxon>Saccharomycotina</taxon>
        <taxon>Dipodascomycetes</taxon>
        <taxon>Dipodascales</taxon>
        <taxon>Trichomonascaceae</taxon>
        <taxon>Wickerhamiella</taxon>
    </lineage>
</organism>
<evidence type="ECO:0000256" key="1">
    <source>
        <dbReference type="ARBA" id="ARBA00004443"/>
    </source>
</evidence>
<evidence type="ECO:0000256" key="6">
    <source>
        <dbReference type="ARBA" id="ARBA00022982"/>
    </source>
</evidence>
<accession>A0A2T0FIP2</accession>
<dbReference type="GO" id="GO:0022904">
    <property type="term" value="P:respiratory electron transport chain"/>
    <property type="evidence" value="ECO:0007669"/>
    <property type="project" value="InterPro"/>
</dbReference>
<evidence type="ECO:0000256" key="2">
    <source>
        <dbReference type="ARBA" id="ARBA00010261"/>
    </source>
</evidence>
<keyword evidence="6" id="KW-0249">Electron transport</keyword>
<gene>
    <name evidence="9" type="ORF">B9G98_02491</name>
</gene>
<dbReference type="OrthoDB" id="286811at2759"/>
<evidence type="ECO:0000256" key="4">
    <source>
        <dbReference type="ARBA" id="ARBA00022660"/>
    </source>
</evidence>
<comment type="similarity">
    <text evidence="2">Belongs to the complex I NDUFA5 subunit family.</text>
</comment>
<sequence length="200" mass="22555">MRRTRILLNSQRYAEAVSNTVDKSIPRALNIAYQQEKAEQLGDVKDKQSAAARVAATPELADVFLTVNTSLGHEQILVRPTSGQPTGLTDIHQHPEPREALVKVYDHTMAYLSEKFPPTSVYRQSVESIIKARKEIVQSNSDVQTIENQIGSGLLEEILIQAADEFLLAETLAQHQVWEDLEEPALEDQWIPHSYKDQKQ</sequence>
<dbReference type="PANTHER" id="PTHR12653">
    <property type="entry name" value="NADH-UBIQUINONE OXIDOREDUCTASE 13 KD-B SUBUNIT"/>
    <property type="match status" value="1"/>
</dbReference>
<keyword evidence="5" id="KW-0999">Mitochondrion inner membrane</keyword>
<dbReference type="EMBL" id="NDIQ01000021">
    <property type="protein sequence ID" value="PRT54871.1"/>
    <property type="molecule type" value="Genomic_DNA"/>
</dbReference>
<dbReference type="GeneID" id="36516239"/>
<comment type="subcellular location">
    <subcellularLocation>
        <location evidence="1">Mitochondrion inner membrane</location>
        <topology evidence="1">Peripheral membrane protein</topology>
        <orientation evidence="1">Matrix side</orientation>
    </subcellularLocation>
</comment>